<keyword evidence="10" id="KW-1185">Reference proteome</keyword>
<evidence type="ECO:0000256" key="7">
    <source>
        <dbReference type="PIRNR" id="PIRNR002744"/>
    </source>
</evidence>
<feature type="transmembrane region" description="Helical" evidence="8">
    <location>
        <begin position="339"/>
        <end position="360"/>
    </location>
</feature>
<keyword evidence="5 8" id="KW-1133">Transmembrane helix</keyword>
<dbReference type="RefSeq" id="WP_199909212.1">
    <property type="nucleotide sequence ID" value="NZ_CP029001.1"/>
</dbReference>
<keyword evidence="6 7" id="KW-0472">Membrane</keyword>
<evidence type="ECO:0000256" key="2">
    <source>
        <dbReference type="ARBA" id="ARBA00008974"/>
    </source>
</evidence>
<reference evidence="9 10" key="1">
    <citation type="submission" date="2024-01" db="EMBL/GenBank/DDBJ databases">
        <title>Genomic analysis and antimicrobial resistance profiles of Trueperella pyogenes isolated from domestic and wild animals.</title>
        <authorList>
            <person name="Magossi G."/>
            <person name="Gzyl K.E."/>
            <person name="Holman D.B."/>
            <person name="Amat S."/>
        </authorList>
    </citation>
    <scope>NUCLEOTIDE SEQUENCE [LARGE SCALE GENOMIC DNA]</scope>
    <source>
        <strain evidence="9 10">1494</strain>
    </source>
</reference>
<comment type="caution">
    <text evidence="9">The sequence shown here is derived from an EMBL/GenBank/DDBJ whole genome shotgun (WGS) entry which is preliminary data.</text>
</comment>
<dbReference type="Gene3D" id="1.10.4160.10">
    <property type="entry name" value="Hydantoin permease"/>
    <property type="match status" value="1"/>
</dbReference>
<gene>
    <name evidence="9" type="ORF">V3M73_09270</name>
</gene>
<dbReference type="EMBL" id="JBAGNM010000013">
    <property type="protein sequence ID" value="MEW6955205.1"/>
    <property type="molecule type" value="Genomic_DNA"/>
</dbReference>
<dbReference type="InterPro" id="IPR026030">
    <property type="entry name" value="Pur-cyt_permease_Fcy2/21/22"/>
</dbReference>
<evidence type="ECO:0000256" key="3">
    <source>
        <dbReference type="ARBA" id="ARBA00022448"/>
    </source>
</evidence>
<feature type="transmembrane region" description="Helical" evidence="8">
    <location>
        <begin position="127"/>
        <end position="146"/>
    </location>
</feature>
<keyword evidence="4 8" id="KW-0812">Transmembrane</keyword>
<feature type="transmembrane region" description="Helical" evidence="8">
    <location>
        <begin position="366"/>
        <end position="387"/>
    </location>
</feature>
<accession>A0ABV3NDB1</accession>
<protein>
    <submittedName>
        <fullName evidence="9">Cytosine permease</fullName>
    </submittedName>
</protein>
<dbReference type="PIRSF" id="PIRSF002744">
    <property type="entry name" value="Pur-cyt_permease"/>
    <property type="match status" value="1"/>
</dbReference>
<evidence type="ECO:0000313" key="9">
    <source>
        <dbReference type="EMBL" id="MEW6955205.1"/>
    </source>
</evidence>
<evidence type="ECO:0000256" key="5">
    <source>
        <dbReference type="ARBA" id="ARBA00022989"/>
    </source>
</evidence>
<feature type="transmembrane region" description="Helical" evidence="8">
    <location>
        <begin position="256"/>
        <end position="280"/>
    </location>
</feature>
<feature type="transmembrane region" description="Helical" evidence="8">
    <location>
        <begin position="65"/>
        <end position="88"/>
    </location>
</feature>
<comment type="subcellular location">
    <subcellularLocation>
        <location evidence="1">Membrane</location>
        <topology evidence="1">Multi-pass membrane protein</topology>
    </subcellularLocation>
</comment>
<organism evidence="9 10">
    <name type="scientific">Trueperella pyogenes</name>
    <dbReference type="NCBI Taxonomy" id="1661"/>
    <lineage>
        <taxon>Bacteria</taxon>
        <taxon>Bacillati</taxon>
        <taxon>Actinomycetota</taxon>
        <taxon>Actinomycetes</taxon>
        <taxon>Actinomycetales</taxon>
        <taxon>Actinomycetaceae</taxon>
        <taxon>Trueperella</taxon>
    </lineage>
</organism>
<dbReference type="PANTHER" id="PTHR31806">
    <property type="entry name" value="PURINE-CYTOSINE PERMEASE FCY2-RELATED"/>
    <property type="match status" value="1"/>
</dbReference>
<proteinExistence type="inferred from homology"/>
<evidence type="ECO:0000256" key="6">
    <source>
        <dbReference type="ARBA" id="ARBA00023136"/>
    </source>
</evidence>
<evidence type="ECO:0000256" key="1">
    <source>
        <dbReference type="ARBA" id="ARBA00004141"/>
    </source>
</evidence>
<dbReference type="Proteomes" id="UP001555100">
    <property type="component" value="Unassembled WGS sequence"/>
</dbReference>
<evidence type="ECO:0000256" key="8">
    <source>
        <dbReference type="SAM" id="Phobius"/>
    </source>
</evidence>
<evidence type="ECO:0000256" key="4">
    <source>
        <dbReference type="ARBA" id="ARBA00022692"/>
    </source>
</evidence>
<keyword evidence="3 7" id="KW-0813">Transport</keyword>
<feature type="transmembrane region" description="Helical" evidence="8">
    <location>
        <begin position="449"/>
        <end position="466"/>
    </location>
</feature>
<feature type="transmembrane region" description="Helical" evidence="8">
    <location>
        <begin position="419"/>
        <end position="437"/>
    </location>
</feature>
<comment type="similarity">
    <text evidence="2 7">Belongs to the purine-cytosine permease (2.A.39) family.</text>
</comment>
<feature type="transmembrane region" description="Helical" evidence="8">
    <location>
        <begin position="215"/>
        <end position="236"/>
    </location>
</feature>
<dbReference type="Pfam" id="PF02133">
    <property type="entry name" value="Transp_cyt_pur"/>
    <property type="match status" value="1"/>
</dbReference>
<feature type="transmembrane region" description="Helical" evidence="8">
    <location>
        <begin position="300"/>
        <end position="318"/>
    </location>
</feature>
<sequence length="474" mass="50269">MMTNQEAPAEGWRSLLEVEDRGIEPIPAEAQTSGPGELFWIWFAGNISILGLPLGIWVVAGELNFWQALIAGFIGAVGSFAIVGIVSLSGQRGGAPTLTLSRATFGTRGNYFPTAVAILSRWGWETVNTVTAAFAVLSIGTVVAGHDMTPRSHPWIVVIAVLLFLALTMAVSGIGHQMLAAFQKWATYVFGLLTLVVIAFIVANADWHTVLSAEAGSWSSVLLGIGVVASGTGIAWANSGADLGRYQSRKTTPGSLVLTCAAGAGIPLVIMIGTGSLIGITMPDFDAGNPLSSIPALLPAWMSVPFLISAFAGLLLSNNISVYSSGLTLLTMGMKVRRIVAVAADLFVSLVGSMVFLFLFESFYDAFIGFITLLAIPLTAWLGVFLVDMIKRSTYSAKDLTDIGPGSAYWYTNGFEVRALTSWIVAIVVGFLFRFALPNSFIAQQGLEWFVVLLVSATCYFSLGGAKSNAEVQP</sequence>
<feature type="transmembrane region" description="Helical" evidence="8">
    <location>
        <begin position="39"/>
        <end position="59"/>
    </location>
</feature>
<name>A0ABV3NDB1_9ACTO</name>
<evidence type="ECO:0000313" key="10">
    <source>
        <dbReference type="Proteomes" id="UP001555100"/>
    </source>
</evidence>
<feature type="transmembrane region" description="Helical" evidence="8">
    <location>
        <begin position="185"/>
        <end position="203"/>
    </location>
</feature>
<dbReference type="InterPro" id="IPR001248">
    <property type="entry name" value="Pur-cyt_permease"/>
</dbReference>
<feature type="transmembrane region" description="Helical" evidence="8">
    <location>
        <begin position="152"/>
        <end position="173"/>
    </location>
</feature>
<dbReference type="PANTHER" id="PTHR31806:SF1">
    <property type="entry name" value="PURINE-CYTOSINE PERMEASE FCY2-RELATED"/>
    <property type="match status" value="1"/>
</dbReference>